<evidence type="ECO:0000256" key="1">
    <source>
        <dbReference type="ARBA" id="ARBA00005367"/>
    </source>
</evidence>
<dbReference type="RefSeq" id="WP_225670901.1">
    <property type="nucleotide sequence ID" value="NZ_JAEDAH010000005.1"/>
</dbReference>
<dbReference type="Proteomes" id="UP000714380">
    <property type="component" value="Unassembled WGS sequence"/>
</dbReference>
<dbReference type="Pfam" id="PF06062">
    <property type="entry name" value="UPF0231"/>
    <property type="match status" value="1"/>
</dbReference>
<accession>A0ABS7ZKG9</accession>
<dbReference type="InterPro" id="IPR008249">
    <property type="entry name" value="UPF0231"/>
</dbReference>
<comment type="similarity">
    <text evidence="1">Belongs to the UPF0231 family.</text>
</comment>
<evidence type="ECO:0000313" key="2">
    <source>
        <dbReference type="EMBL" id="MCA6062197.1"/>
    </source>
</evidence>
<evidence type="ECO:0000313" key="3">
    <source>
        <dbReference type="Proteomes" id="UP000714380"/>
    </source>
</evidence>
<name>A0ABS7ZKG9_9GAMM</name>
<comment type="caution">
    <text evidence="2">The sequence shown here is derived from an EMBL/GenBank/DDBJ whole genome shotgun (WGS) entry which is preliminary data.</text>
</comment>
<dbReference type="EMBL" id="JAEDAH010000005">
    <property type="protein sequence ID" value="MCA6062197.1"/>
    <property type="molecule type" value="Genomic_DNA"/>
</dbReference>
<sequence length="123" mass="14671">MDFRFYYNDRQLPCARLSMDHEAFGLWLSDDLSDDGTRLAELIEAIDAIIEGRKPEYEWRGQDFLLRLNRDDAEVIALELLQEHSLEDLEDEDLDFYDAESRAMCGLEDFRDLLIEWRDFLEE</sequence>
<organism evidence="2 3">
    <name type="scientific">Thalassolituus marinus</name>
    <dbReference type="NCBI Taxonomy" id="671053"/>
    <lineage>
        <taxon>Bacteria</taxon>
        <taxon>Pseudomonadati</taxon>
        <taxon>Pseudomonadota</taxon>
        <taxon>Gammaproteobacteria</taxon>
        <taxon>Oceanospirillales</taxon>
        <taxon>Oceanospirillaceae</taxon>
        <taxon>Thalassolituus</taxon>
    </lineage>
</organism>
<proteinExistence type="inferred from homology"/>
<gene>
    <name evidence="2" type="ORF">I9W95_01110</name>
</gene>
<protein>
    <submittedName>
        <fullName evidence="2">YacL family protein</fullName>
    </submittedName>
</protein>
<keyword evidence="3" id="KW-1185">Reference proteome</keyword>
<reference evidence="2 3" key="1">
    <citation type="submission" date="2020-12" db="EMBL/GenBank/DDBJ databases">
        <title>Novel Thalassolituus-related marine hydrocarbonoclastic bacteria mediated algae-derived hydrocarbons mineralization in twilight zone of the northern South China Sea.</title>
        <authorList>
            <person name="Dong C."/>
        </authorList>
    </citation>
    <scope>NUCLEOTIDE SEQUENCE [LARGE SCALE GENOMIC DNA]</scope>
    <source>
        <strain evidence="2 3">IMCC1826</strain>
    </source>
</reference>